<proteinExistence type="predicted"/>
<feature type="compositionally biased region" description="Polar residues" evidence="1">
    <location>
        <begin position="1"/>
        <end position="15"/>
    </location>
</feature>
<feature type="compositionally biased region" description="Basic and acidic residues" evidence="1">
    <location>
        <begin position="25"/>
        <end position="36"/>
    </location>
</feature>
<evidence type="ECO:0000256" key="1">
    <source>
        <dbReference type="SAM" id="MobiDB-lite"/>
    </source>
</evidence>
<keyword evidence="3" id="KW-1185">Reference proteome</keyword>
<evidence type="ECO:0000313" key="2">
    <source>
        <dbReference type="EMBL" id="KAF6840266.1"/>
    </source>
</evidence>
<dbReference type="AlphaFoldDB" id="A0A8H6U4J4"/>
<comment type="caution">
    <text evidence="2">The sequence shown here is derived from an EMBL/GenBank/DDBJ whole genome shotgun (WGS) entry which is preliminary data.</text>
</comment>
<dbReference type="Proteomes" id="UP000654918">
    <property type="component" value="Unassembled WGS sequence"/>
</dbReference>
<dbReference type="EMBL" id="WIGO01000008">
    <property type="protein sequence ID" value="KAF6840266.1"/>
    <property type="molecule type" value="Genomic_DNA"/>
</dbReference>
<gene>
    <name evidence="2" type="ORF">CPLU01_01290</name>
</gene>
<accession>A0A8H6U4J4</accession>
<feature type="region of interest" description="Disordered" evidence="1">
    <location>
        <begin position="73"/>
        <end position="135"/>
    </location>
</feature>
<name>A0A8H6U4J4_9PEZI</name>
<reference evidence="2" key="1">
    <citation type="journal article" date="2020" name="Phytopathology">
        <title>Genome Sequence Resources of Colletotrichum truncatum, C. plurivorum, C. musicola, and C. sojae: Four Species Pathogenic to Soybean (Glycine max).</title>
        <authorList>
            <person name="Rogerio F."/>
            <person name="Boufleur T.R."/>
            <person name="Ciampi-Guillardi M."/>
            <person name="Sukno S.A."/>
            <person name="Thon M.R."/>
            <person name="Massola Junior N.S."/>
            <person name="Baroncelli R."/>
        </authorList>
    </citation>
    <scope>NUCLEOTIDE SEQUENCE</scope>
    <source>
        <strain evidence="2">LFN00145</strain>
    </source>
</reference>
<protein>
    <submittedName>
        <fullName evidence="2">Uncharacterized protein</fullName>
    </submittedName>
</protein>
<feature type="region of interest" description="Disordered" evidence="1">
    <location>
        <begin position="1"/>
        <end position="47"/>
    </location>
</feature>
<sequence length="135" mass="13833">MLASSLSVVHTQGLKQQHVGLSDTSPKRERTTDRHSTPAAALDGVAATHHAQQLPIVPASASVVPPAAAFPAAGVPDPSQIQGAMDAQIGDGVPHHYSIPEGVKPGRGDTRAVPQSPPHATPGHSTPPITGAWQH</sequence>
<organism evidence="2 3">
    <name type="scientific">Colletotrichum plurivorum</name>
    <dbReference type="NCBI Taxonomy" id="2175906"/>
    <lineage>
        <taxon>Eukaryota</taxon>
        <taxon>Fungi</taxon>
        <taxon>Dikarya</taxon>
        <taxon>Ascomycota</taxon>
        <taxon>Pezizomycotina</taxon>
        <taxon>Sordariomycetes</taxon>
        <taxon>Hypocreomycetidae</taxon>
        <taxon>Glomerellales</taxon>
        <taxon>Glomerellaceae</taxon>
        <taxon>Colletotrichum</taxon>
        <taxon>Colletotrichum orchidearum species complex</taxon>
    </lineage>
</organism>
<evidence type="ECO:0000313" key="3">
    <source>
        <dbReference type="Proteomes" id="UP000654918"/>
    </source>
</evidence>